<evidence type="ECO:0000313" key="2">
    <source>
        <dbReference type="Proteomes" id="UP001174997"/>
    </source>
</evidence>
<protein>
    <recommendedName>
        <fullName evidence="3">F-box domain-containing protein</fullName>
    </recommendedName>
</protein>
<organism evidence="1 2">
    <name type="scientific">Cercophora samala</name>
    <dbReference type="NCBI Taxonomy" id="330535"/>
    <lineage>
        <taxon>Eukaryota</taxon>
        <taxon>Fungi</taxon>
        <taxon>Dikarya</taxon>
        <taxon>Ascomycota</taxon>
        <taxon>Pezizomycotina</taxon>
        <taxon>Sordariomycetes</taxon>
        <taxon>Sordariomycetidae</taxon>
        <taxon>Sordariales</taxon>
        <taxon>Lasiosphaeriaceae</taxon>
        <taxon>Cercophora</taxon>
    </lineage>
</organism>
<dbReference type="AlphaFoldDB" id="A0AA40D523"/>
<dbReference type="EMBL" id="JAULSY010000131">
    <property type="protein sequence ID" value="KAK0663440.1"/>
    <property type="molecule type" value="Genomic_DNA"/>
</dbReference>
<evidence type="ECO:0008006" key="3">
    <source>
        <dbReference type="Google" id="ProtNLM"/>
    </source>
</evidence>
<sequence>MTGVLVCLRKLHARARAQRSKWKTRKMIQFNGIFIPHGVIDMIIQHLPPESVVSLALTCRNLSDRYLPQPALSHSSTRVLLEWLEQDIPHLYLCHDCNRLHRWRWILLQGGPVLGFRLCKNPPGEHLTKLATFGFGLPMTYAAARLAMNRHLHDYTHGPDAGSIVPAVSHARNHLFHIDITRTWSAKIINDNLYVYGSAVYSIERKRERNKKGTEESMRKLIETFGHLLVCPHLEVPIDEPTSKPSKPIIAALARDRDSARLFCQTPEDGKVGSCAICWTDYQIQISLHACNNSCKSACRSTRDWTIQIDRWHKLGACRSPRDLEWYNHETEYLDANETLRKDVCAAGDVCRTWRWQYVKDHFAWRMDPAQLEPEPKFLHDFDFEEDWSRCIVGVRR</sequence>
<reference evidence="1" key="1">
    <citation type="submission" date="2023-06" db="EMBL/GenBank/DDBJ databases">
        <title>Genome-scale phylogeny and comparative genomics of the fungal order Sordariales.</title>
        <authorList>
            <consortium name="Lawrence Berkeley National Laboratory"/>
            <person name="Hensen N."/>
            <person name="Bonometti L."/>
            <person name="Westerberg I."/>
            <person name="Brannstrom I.O."/>
            <person name="Guillou S."/>
            <person name="Cros-Aarteil S."/>
            <person name="Calhoun S."/>
            <person name="Haridas S."/>
            <person name="Kuo A."/>
            <person name="Mondo S."/>
            <person name="Pangilinan J."/>
            <person name="Riley R."/>
            <person name="Labutti K."/>
            <person name="Andreopoulos B."/>
            <person name="Lipzen A."/>
            <person name="Chen C."/>
            <person name="Yanf M."/>
            <person name="Daum C."/>
            <person name="Ng V."/>
            <person name="Clum A."/>
            <person name="Steindorff A."/>
            <person name="Ohm R."/>
            <person name="Martin F."/>
            <person name="Silar P."/>
            <person name="Natvig D."/>
            <person name="Lalanne C."/>
            <person name="Gautier V."/>
            <person name="Ament-Velasquez S.L."/>
            <person name="Kruys A."/>
            <person name="Hutchinson M.I."/>
            <person name="Powell A.J."/>
            <person name="Barry K."/>
            <person name="Miller A.N."/>
            <person name="Grigoriev I.V."/>
            <person name="Debuchy R."/>
            <person name="Gladieux P."/>
            <person name="Thoren M.H."/>
            <person name="Johannesson H."/>
        </authorList>
    </citation>
    <scope>NUCLEOTIDE SEQUENCE</scope>
    <source>
        <strain evidence="1">CBS 307.81</strain>
    </source>
</reference>
<dbReference type="Proteomes" id="UP001174997">
    <property type="component" value="Unassembled WGS sequence"/>
</dbReference>
<gene>
    <name evidence="1" type="ORF">QBC41DRAFT_284546</name>
</gene>
<name>A0AA40D523_9PEZI</name>
<keyword evidence="2" id="KW-1185">Reference proteome</keyword>
<accession>A0AA40D523</accession>
<comment type="caution">
    <text evidence="1">The sequence shown here is derived from an EMBL/GenBank/DDBJ whole genome shotgun (WGS) entry which is preliminary data.</text>
</comment>
<proteinExistence type="predicted"/>
<evidence type="ECO:0000313" key="1">
    <source>
        <dbReference type="EMBL" id="KAK0663440.1"/>
    </source>
</evidence>